<dbReference type="GO" id="GO:0046872">
    <property type="term" value="F:metal ion binding"/>
    <property type="evidence" value="ECO:0007669"/>
    <property type="project" value="InterPro"/>
</dbReference>
<feature type="chain" id="PRO_5031561622" evidence="4">
    <location>
        <begin position="28"/>
        <end position="904"/>
    </location>
</feature>
<dbReference type="InterPro" id="IPR011765">
    <property type="entry name" value="Pept_M16_N"/>
</dbReference>
<evidence type="ECO:0000256" key="4">
    <source>
        <dbReference type="SAM" id="SignalP"/>
    </source>
</evidence>
<feature type="domain" description="Peptidase M16 C-terminal" evidence="6">
    <location>
        <begin position="658"/>
        <end position="834"/>
    </location>
</feature>
<dbReference type="RefSeq" id="WP_182965977.1">
    <property type="nucleotide sequence ID" value="NZ_BAABGC010000015.1"/>
</dbReference>
<sequence length="904" mass="97043">MTARLATTALSLSLALLAMPMPQAARADAPPPRPLAAPVATIADNAVRATLPNGLRVVVVRDRLAPVVTTEVNYLVGSSEAPKDFPGTAHALEHMMFRGSDGLDKDQLAAIGARLGGSYNADTTENVTQYFYTAPAEDLDVMLRIEALRMRGLALAAPDWEKERGAIEQEVARDLSSPSYQYLTRLQSILFAGTPYEHDALGTRPSFDKTDATLLRRFYDAWYAPNNAILVIAGNVDPDHAIERVRAIFGDIPRRTLPERTPVQPGPVTGQTLHFPTDYPVGLATVAWRMPGLRSKDYATAQILADVLTSQRGALYDLVPSGKALFAGFEFAPKADAGIGIAVAAFPRNQDPAPLLAEINGIIAAIRDKGVPPDLVEAARRKELAQLGFSANSISGLAETWSQALAVMGVNSPDALGTALKAVTVEDVNRLAKQILDPRQAVTALLTPEDSGHPIAGKGFGGSESFATPPDHPVALPDWAHEALSTVTLPPPVGLPSVFTFPNGLRLIVHPAHVSHTVSVYGQIRQNANMQEPKGQDGIAAITEDLFSYGTRSLDRLAFQKALDDIAATESAGPGFSVSVLTPDFEKATRLLADNEMHPALPDRAFQVVRMQTAQSYAGLLTSPNYLFGRAVKAAVSPAGDPTLRQPDPQRIMMLKQTDVQAFYTSAYRPDLTTIVVVGDVTPEQAHDVIGRTFGAWARPAGPTPTVDLPPRPDSRASRTQVPDRTSVQDSAILAESLGLTAAHPDHFALTVGNEILGDGFSSRLYRDLRVRTGYVYSVSSSFSWSRHRGGYSISFGADPDKVGRARDAALHDVQALRDQPVTDAELTLAKASLLRGLPLARASLDSIAAEDLHLIELGLPLDTPDRAAHAYYDMTAAAVQTAFRTWVRPHDMAEIVKGPTPTP</sequence>
<keyword evidence="4" id="KW-0732">Signal</keyword>
<dbReference type="EMBL" id="JABEQL010000010">
    <property type="protein sequence ID" value="MBB2179321.1"/>
    <property type="molecule type" value="Genomic_DNA"/>
</dbReference>
<gene>
    <name evidence="7" type="ORF">HLH29_09075</name>
</gene>
<evidence type="ECO:0000259" key="6">
    <source>
        <dbReference type="Pfam" id="PF05193"/>
    </source>
</evidence>
<dbReference type="InterPro" id="IPR050361">
    <property type="entry name" value="MPP/UQCRC_Complex"/>
</dbReference>
<organism evidence="7 8">
    <name type="scientific">Gluconacetobacter tumulicola</name>
    <dbReference type="NCBI Taxonomy" id="1017177"/>
    <lineage>
        <taxon>Bacteria</taxon>
        <taxon>Pseudomonadati</taxon>
        <taxon>Pseudomonadota</taxon>
        <taxon>Alphaproteobacteria</taxon>
        <taxon>Acetobacterales</taxon>
        <taxon>Acetobacteraceae</taxon>
        <taxon>Gluconacetobacter</taxon>
    </lineage>
</organism>
<dbReference type="PANTHER" id="PTHR11851:SF49">
    <property type="entry name" value="MITOCHONDRIAL-PROCESSING PEPTIDASE SUBUNIT ALPHA"/>
    <property type="match status" value="1"/>
</dbReference>
<dbReference type="Pfam" id="PF00675">
    <property type="entry name" value="Peptidase_M16"/>
    <property type="match status" value="1"/>
</dbReference>
<dbReference type="PANTHER" id="PTHR11851">
    <property type="entry name" value="METALLOPROTEASE"/>
    <property type="match status" value="1"/>
</dbReference>
<dbReference type="Pfam" id="PF05193">
    <property type="entry name" value="Peptidase_M16_C"/>
    <property type="match status" value="2"/>
</dbReference>
<evidence type="ECO:0000313" key="8">
    <source>
        <dbReference type="Proteomes" id="UP000525623"/>
    </source>
</evidence>
<reference evidence="7 8" key="1">
    <citation type="submission" date="2020-04" db="EMBL/GenBank/DDBJ databases">
        <title>Description of novel Gluconacetobacter.</title>
        <authorList>
            <person name="Sombolestani A."/>
        </authorList>
    </citation>
    <scope>NUCLEOTIDE SEQUENCE [LARGE SCALE GENOMIC DNA]</scope>
    <source>
        <strain evidence="7 8">LMG 27725</strain>
    </source>
</reference>
<feature type="domain" description="Peptidase M16 C-terminal" evidence="6">
    <location>
        <begin position="214"/>
        <end position="381"/>
    </location>
</feature>
<keyword evidence="2" id="KW-0482">Metalloprotease</keyword>
<evidence type="ECO:0000256" key="3">
    <source>
        <dbReference type="SAM" id="MobiDB-lite"/>
    </source>
</evidence>
<dbReference type="InterPro" id="IPR007863">
    <property type="entry name" value="Peptidase_M16_C"/>
</dbReference>
<evidence type="ECO:0000256" key="2">
    <source>
        <dbReference type="ARBA" id="ARBA00023049"/>
    </source>
</evidence>
<proteinExistence type="inferred from homology"/>
<keyword evidence="2" id="KW-0378">Hydrolase</keyword>
<protein>
    <submittedName>
        <fullName evidence="7">Insulinase family protein</fullName>
    </submittedName>
</protein>
<dbReference type="Proteomes" id="UP000525623">
    <property type="component" value="Unassembled WGS sequence"/>
</dbReference>
<accession>A0A7W4P6F8</accession>
<keyword evidence="8" id="KW-1185">Reference proteome</keyword>
<evidence type="ECO:0000256" key="1">
    <source>
        <dbReference type="ARBA" id="ARBA00007261"/>
    </source>
</evidence>
<dbReference type="InterPro" id="IPR011249">
    <property type="entry name" value="Metalloenz_LuxS/M16"/>
</dbReference>
<comment type="similarity">
    <text evidence="1">Belongs to the peptidase M16 family.</text>
</comment>
<feature type="signal peptide" evidence="4">
    <location>
        <begin position="1"/>
        <end position="27"/>
    </location>
</feature>
<evidence type="ECO:0000313" key="7">
    <source>
        <dbReference type="EMBL" id="MBB2179321.1"/>
    </source>
</evidence>
<evidence type="ECO:0000259" key="5">
    <source>
        <dbReference type="Pfam" id="PF00675"/>
    </source>
</evidence>
<feature type="region of interest" description="Disordered" evidence="3">
    <location>
        <begin position="701"/>
        <end position="727"/>
    </location>
</feature>
<name>A0A7W4P6F8_9PROT</name>
<feature type="compositionally biased region" description="Polar residues" evidence="3">
    <location>
        <begin position="718"/>
        <end position="727"/>
    </location>
</feature>
<feature type="domain" description="Peptidase M16 N-terminal" evidence="5">
    <location>
        <begin position="56"/>
        <end position="203"/>
    </location>
</feature>
<comment type="caution">
    <text evidence="7">The sequence shown here is derived from an EMBL/GenBank/DDBJ whole genome shotgun (WGS) entry which is preliminary data.</text>
</comment>
<keyword evidence="2" id="KW-0645">Protease</keyword>
<dbReference type="GO" id="GO:0008237">
    <property type="term" value="F:metallopeptidase activity"/>
    <property type="evidence" value="ECO:0007669"/>
    <property type="project" value="UniProtKB-KW"/>
</dbReference>
<dbReference type="SUPFAM" id="SSF63411">
    <property type="entry name" value="LuxS/MPP-like metallohydrolase"/>
    <property type="match status" value="4"/>
</dbReference>
<dbReference type="Gene3D" id="3.30.830.10">
    <property type="entry name" value="Metalloenzyme, LuxS/M16 peptidase-like"/>
    <property type="match status" value="4"/>
</dbReference>
<dbReference type="AlphaFoldDB" id="A0A7W4P6F8"/>